<dbReference type="STRING" id="1245528.M3K2V7"/>
<proteinExistence type="predicted"/>
<organism evidence="1 2">
    <name type="scientific">Candida maltosa (strain Xu316)</name>
    <name type="common">Yeast</name>
    <dbReference type="NCBI Taxonomy" id="1245528"/>
    <lineage>
        <taxon>Eukaryota</taxon>
        <taxon>Fungi</taxon>
        <taxon>Dikarya</taxon>
        <taxon>Ascomycota</taxon>
        <taxon>Saccharomycotina</taxon>
        <taxon>Pichiomycetes</taxon>
        <taxon>Debaryomycetaceae</taxon>
        <taxon>Candida/Lodderomyces clade</taxon>
        <taxon>Candida</taxon>
    </lineage>
</organism>
<reference evidence="1 2" key="1">
    <citation type="submission" date="2013-02" db="EMBL/GenBank/DDBJ databases">
        <title>Genome sequence of Candida maltosa Xu316, a potential industrial strain for xylitol and ethanol production.</title>
        <authorList>
            <person name="Yu J."/>
            <person name="Wang Q."/>
            <person name="Geng X."/>
            <person name="Bao W."/>
            <person name="He P."/>
            <person name="Cai J."/>
        </authorList>
    </citation>
    <scope>NUCLEOTIDE SEQUENCE [LARGE SCALE GENOMIC DNA]</scope>
    <source>
        <strain evidence="2">Xu316</strain>
    </source>
</reference>
<dbReference type="EMBL" id="AOGT01000584">
    <property type="protein sequence ID" value="EMG49585.1"/>
    <property type="molecule type" value="Genomic_DNA"/>
</dbReference>
<dbReference type="OMA" id="IWEHEIV"/>
<keyword evidence="2" id="KW-1185">Reference proteome</keyword>
<dbReference type="InterPro" id="IPR053157">
    <property type="entry name" value="Sterol_Uptake_Regulator"/>
</dbReference>
<name>M3K2V7_CANMX</name>
<dbReference type="AlphaFoldDB" id="M3K2V7"/>
<dbReference type="PANTHER" id="PTHR47784:SF5">
    <property type="entry name" value="STEROL UPTAKE CONTROL PROTEIN 2"/>
    <property type="match status" value="1"/>
</dbReference>
<dbReference type="PANTHER" id="PTHR47784">
    <property type="entry name" value="STEROL UPTAKE CONTROL PROTEIN 2"/>
    <property type="match status" value="1"/>
</dbReference>
<comment type="caution">
    <text evidence="1">The sequence shown here is derived from an EMBL/GenBank/DDBJ whole genome shotgun (WGS) entry which is preliminary data.</text>
</comment>
<sequence>MSSTYKCERCNSINVDKLASNQSCQVCNHPFNSAIFAENGAHKFSNQVSKQHGLVQSSPPVPTMQQELTLTNFYQKKGQFILGFNNAKFIEIWEHEIVQHWFDKPAMKYCLLSNAAILYANQLNSKNTGNFSSSVESEQYYKMGHNYFSKSLHLQHELAESITKSIDPDIEQLRDLLKCCFIQFVCLMINNQSMLPLISFENEKIDIVSFMKFYRNVRQRYIPMIPNTRLPQYFMNTAPLGTFPDESCHLSDSMLQDLENFALSDDSMRAELQDVIELFRVSLVSSMKFKCPYPIFSNILHFSDKFRDYLYEQNVFSLRLLFVFSALCVLSPFPLSRLNNIYVAYMTWFKVRSFAQLGKFRFQTDEKLYFLVMNTDYTLDYDSLDTFDPISVAMSYEQ</sequence>
<evidence type="ECO:0000313" key="2">
    <source>
        <dbReference type="Proteomes" id="UP000011777"/>
    </source>
</evidence>
<dbReference type="Proteomes" id="UP000011777">
    <property type="component" value="Unassembled WGS sequence"/>
</dbReference>
<dbReference type="OrthoDB" id="4023759at2759"/>
<dbReference type="GO" id="GO:0001228">
    <property type="term" value="F:DNA-binding transcription activator activity, RNA polymerase II-specific"/>
    <property type="evidence" value="ECO:0007669"/>
    <property type="project" value="TreeGrafter"/>
</dbReference>
<accession>M3K2V7</accession>
<dbReference type="HOGENOM" id="CLU_034207_0_0_1"/>
<gene>
    <name evidence="1" type="ORF">G210_5610</name>
</gene>
<protein>
    <submittedName>
        <fullName evidence="1">Uncharacterized protein</fullName>
    </submittedName>
</protein>
<evidence type="ECO:0000313" key="1">
    <source>
        <dbReference type="EMBL" id="EMG49585.1"/>
    </source>
</evidence>